<protein>
    <recommendedName>
        <fullName evidence="6">Ribosomal processing cysteine protease Prp</fullName>
    </recommendedName>
</protein>
<dbReference type="Proteomes" id="UP001197875">
    <property type="component" value="Unassembled WGS sequence"/>
</dbReference>
<name>A0AAE3DRF6_9FIRM</name>
<dbReference type="GO" id="GO:0006508">
    <property type="term" value="P:proteolysis"/>
    <property type="evidence" value="ECO:0007669"/>
    <property type="project" value="UniProtKB-KW"/>
</dbReference>
<evidence type="ECO:0000256" key="1">
    <source>
        <dbReference type="ARBA" id="ARBA00022517"/>
    </source>
</evidence>
<dbReference type="Pfam" id="PF04327">
    <property type="entry name" value="Peptidase_Prp"/>
    <property type="match status" value="1"/>
</dbReference>
<dbReference type="GO" id="GO:0008234">
    <property type="term" value="F:cysteine-type peptidase activity"/>
    <property type="evidence" value="ECO:0007669"/>
    <property type="project" value="UniProtKB-KW"/>
</dbReference>
<keyword evidence="2 7" id="KW-0645">Protease</keyword>
<dbReference type="SUPFAM" id="SSF118010">
    <property type="entry name" value="TM1457-like"/>
    <property type="match status" value="1"/>
</dbReference>
<dbReference type="CDD" id="cd16332">
    <property type="entry name" value="Prp-like"/>
    <property type="match status" value="1"/>
</dbReference>
<dbReference type="AlphaFoldDB" id="A0AAE3DRF6"/>
<sequence length="106" mass="11605">MITITVFKHQDQYRGFRSSGHAGYAEEGSDIICAAVSALTVNAINSIDELTDDAADVRQDEGYLELRLEGTCSKESSLLLDSLVLGLESIQESYGKKYIKIATKEV</sequence>
<proteinExistence type="inferred from homology"/>
<keyword evidence="4" id="KW-0788">Thiol protease</keyword>
<reference evidence="7 8" key="1">
    <citation type="submission" date="2021-10" db="EMBL/GenBank/DDBJ databases">
        <title>Anaerobic single-cell dispensing facilitates the cultivation of human gut bacteria.</title>
        <authorList>
            <person name="Afrizal A."/>
        </authorList>
    </citation>
    <scope>NUCLEOTIDE SEQUENCE [LARGE SCALE GENOMIC DNA]</scope>
    <source>
        <strain evidence="7 8">CLA-AA-H277</strain>
    </source>
</reference>
<evidence type="ECO:0000313" key="7">
    <source>
        <dbReference type="EMBL" id="MCC2188974.1"/>
    </source>
</evidence>
<gene>
    <name evidence="7" type="ORF">LKD71_03885</name>
</gene>
<evidence type="ECO:0000256" key="2">
    <source>
        <dbReference type="ARBA" id="ARBA00022670"/>
    </source>
</evidence>
<dbReference type="GO" id="GO:0042254">
    <property type="term" value="P:ribosome biogenesis"/>
    <property type="evidence" value="ECO:0007669"/>
    <property type="project" value="UniProtKB-KW"/>
</dbReference>
<organism evidence="7 8">
    <name type="scientific">Fusicatenibacter faecihominis</name>
    <dbReference type="NCBI Taxonomy" id="2881276"/>
    <lineage>
        <taxon>Bacteria</taxon>
        <taxon>Bacillati</taxon>
        <taxon>Bacillota</taxon>
        <taxon>Clostridia</taxon>
        <taxon>Lachnospirales</taxon>
        <taxon>Lachnospiraceae</taxon>
        <taxon>Fusicatenibacter</taxon>
    </lineage>
</organism>
<comment type="similarity">
    <text evidence="5">Belongs to the Prp family.</text>
</comment>
<evidence type="ECO:0000256" key="3">
    <source>
        <dbReference type="ARBA" id="ARBA00022801"/>
    </source>
</evidence>
<evidence type="ECO:0000256" key="4">
    <source>
        <dbReference type="ARBA" id="ARBA00022807"/>
    </source>
</evidence>
<evidence type="ECO:0000313" key="8">
    <source>
        <dbReference type="Proteomes" id="UP001197875"/>
    </source>
</evidence>
<keyword evidence="3" id="KW-0378">Hydrolase</keyword>
<dbReference type="PANTHER" id="PTHR39178:SF1">
    <property type="entry name" value="RIBOSOMAL-PROCESSING CYSTEINE PROTEASE PRP"/>
    <property type="match status" value="1"/>
</dbReference>
<keyword evidence="8" id="KW-1185">Reference proteome</keyword>
<accession>A0AAE3DRF6</accession>
<keyword evidence="1" id="KW-0690">Ribosome biogenesis</keyword>
<comment type="caution">
    <text evidence="7">The sequence shown here is derived from an EMBL/GenBank/DDBJ whole genome shotgun (WGS) entry which is preliminary data.</text>
</comment>
<evidence type="ECO:0000256" key="6">
    <source>
        <dbReference type="ARBA" id="ARBA00044538"/>
    </source>
</evidence>
<evidence type="ECO:0000256" key="5">
    <source>
        <dbReference type="ARBA" id="ARBA00044503"/>
    </source>
</evidence>
<dbReference type="Gene3D" id="3.30.70.1490">
    <property type="entry name" value="Cysteine protease Prp"/>
    <property type="match status" value="1"/>
</dbReference>
<dbReference type="InterPro" id="IPR007422">
    <property type="entry name" value="Peptidase_Prp"/>
</dbReference>
<dbReference type="InterPro" id="IPR036764">
    <property type="entry name" value="Peptidase_Prp_sf"/>
</dbReference>
<dbReference type="RefSeq" id="WP_227614423.1">
    <property type="nucleotide sequence ID" value="NZ_JAJEPR010000004.1"/>
</dbReference>
<dbReference type="EMBL" id="JAJEPR010000004">
    <property type="protein sequence ID" value="MCC2188974.1"/>
    <property type="molecule type" value="Genomic_DNA"/>
</dbReference>
<dbReference type="PANTHER" id="PTHR39178">
    <property type="entry name" value="HYPOTHETICAL RIBOSOME-ASSOCIATED PROTEIN"/>
    <property type="match status" value="1"/>
</dbReference>